<dbReference type="HAMAP" id="MF_01270">
    <property type="entry name" value="AnhMurNAc_kinase"/>
    <property type="match status" value="1"/>
</dbReference>
<comment type="pathway">
    <text evidence="1">Cell wall biogenesis; peptidoglycan recycling.</text>
</comment>
<keyword evidence="1" id="KW-0547">Nucleotide-binding</keyword>
<name>A0A379F3V5_PROVU</name>
<dbReference type="AlphaFoldDB" id="A0A379F3V5"/>
<dbReference type="GO" id="GO:0097175">
    <property type="term" value="P:1,6-anhydro-N-acetyl-beta-muramic acid catabolic process"/>
    <property type="evidence" value="ECO:0007669"/>
    <property type="project" value="UniProtKB-UniRule"/>
</dbReference>
<dbReference type="NCBIfam" id="NF007138">
    <property type="entry name" value="PRK09585.1-1"/>
    <property type="match status" value="1"/>
</dbReference>
<evidence type="ECO:0000313" key="2">
    <source>
        <dbReference type="EMBL" id="SUC14318.1"/>
    </source>
</evidence>
<keyword evidence="1" id="KW-0119">Carbohydrate metabolism</keyword>
<reference evidence="2 3" key="1">
    <citation type="submission" date="2018-06" db="EMBL/GenBank/DDBJ databases">
        <authorList>
            <consortium name="Pathogen Informatics"/>
            <person name="Doyle S."/>
        </authorList>
    </citation>
    <scope>NUCLEOTIDE SEQUENCE [LARGE SCALE GENOMIC DNA]</scope>
    <source>
        <strain evidence="2 3">NCTC10376</strain>
    </source>
</reference>
<dbReference type="PANTHER" id="PTHR30605">
    <property type="entry name" value="ANHYDRO-N-ACETYLMURAMIC ACID KINASE"/>
    <property type="match status" value="1"/>
</dbReference>
<dbReference type="NCBIfam" id="NF007139">
    <property type="entry name" value="PRK09585.1-3"/>
    <property type="match status" value="1"/>
</dbReference>
<organism evidence="2 3">
    <name type="scientific">Proteus vulgaris</name>
    <dbReference type="NCBI Taxonomy" id="585"/>
    <lineage>
        <taxon>Bacteria</taxon>
        <taxon>Pseudomonadati</taxon>
        <taxon>Pseudomonadota</taxon>
        <taxon>Gammaproteobacteria</taxon>
        <taxon>Enterobacterales</taxon>
        <taxon>Morganellaceae</taxon>
        <taxon>Proteus</taxon>
    </lineage>
</organism>
<keyword evidence="1 2" id="KW-0418">Kinase</keyword>
<proteinExistence type="inferred from homology"/>
<dbReference type="NCBIfam" id="NF007148">
    <property type="entry name" value="PRK09585.3-2"/>
    <property type="match status" value="1"/>
</dbReference>
<dbReference type="Pfam" id="PF03702">
    <property type="entry name" value="AnmK"/>
    <property type="match status" value="1"/>
</dbReference>
<dbReference type="RefSeq" id="WP_036937239.1">
    <property type="nucleotide sequence ID" value="NZ_CAXOHZ010000001.1"/>
</dbReference>
<dbReference type="GO" id="GO:0006040">
    <property type="term" value="P:amino sugar metabolic process"/>
    <property type="evidence" value="ECO:0007669"/>
    <property type="project" value="InterPro"/>
</dbReference>
<dbReference type="Proteomes" id="UP000254331">
    <property type="component" value="Unassembled WGS sequence"/>
</dbReference>
<comment type="function">
    <text evidence="1">Catalyzes the specific phosphorylation of 1,6-anhydro-N-acetylmuramic acid (anhMurNAc) with the simultaneous cleavage of the 1,6-anhydro ring, generating MurNAc-6-P. Is required for the utilization of anhMurNAc either imported from the medium or derived from its own cell wall murein, and thus plays a role in cell wall recycling.</text>
</comment>
<gene>
    <name evidence="1 2" type="primary">anmK</name>
    <name evidence="2" type="ORF">NCTC10376_00117</name>
</gene>
<evidence type="ECO:0000313" key="3">
    <source>
        <dbReference type="Proteomes" id="UP000254331"/>
    </source>
</evidence>
<dbReference type="GO" id="GO:0016773">
    <property type="term" value="F:phosphotransferase activity, alcohol group as acceptor"/>
    <property type="evidence" value="ECO:0007669"/>
    <property type="project" value="UniProtKB-UniRule"/>
</dbReference>
<evidence type="ECO:0000256" key="1">
    <source>
        <dbReference type="HAMAP-Rule" id="MF_01270"/>
    </source>
</evidence>
<keyword evidence="1" id="KW-0067">ATP-binding</keyword>
<dbReference type="EC" id="2.7.1.170" evidence="1"/>
<dbReference type="InterPro" id="IPR043129">
    <property type="entry name" value="ATPase_NBD"/>
</dbReference>
<dbReference type="GO" id="GO:0009254">
    <property type="term" value="P:peptidoglycan turnover"/>
    <property type="evidence" value="ECO:0007669"/>
    <property type="project" value="UniProtKB-UniRule"/>
</dbReference>
<protein>
    <recommendedName>
        <fullName evidence="1">Anhydro-N-acetylmuramic acid kinase</fullName>
        <ecNumber evidence="1">2.7.1.170</ecNumber>
    </recommendedName>
    <alternativeName>
        <fullName evidence="1">AnhMurNAc kinase</fullName>
    </alternativeName>
</protein>
<dbReference type="SUPFAM" id="SSF53067">
    <property type="entry name" value="Actin-like ATPase domain"/>
    <property type="match status" value="1"/>
</dbReference>
<comment type="catalytic activity">
    <reaction evidence="1">
        <text>1,6-anhydro-N-acetyl-beta-muramate + ATP + H2O = N-acetyl-D-muramate 6-phosphate + ADP + H(+)</text>
        <dbReference type="Rhea" id="RHEA:24952"/>
        <dbReference type="ChEBI" id="CHEBI:15377"/>
        <dbReference type="ChEBI" id="CHEBI:15378"/>
        <dbReference type="ChEBI" id="CHEBI:30616"/>
        <dbReference type="ChEBI" id="CHEBI:58690"/>
        <dbReference type="ChEBI" id="CHEBI:58722"/>
        <dbReference type="ChEBI" id="CHEBI:456216"/>
        <dbReference type="EC" id="2.7.1.170"/>
    </reaction>
</comment>
<dbReference type="OrthoDB" id="9763949at2"/>
<dbReference type="GO" id="GO:0016301">
    <property type="term" value="F:kinase activity"/>
    <property type="evidence" value="ECO:0007669"/>
    <property type="project" value="UniProtKB-KW"/>
</dbReference>
<dbReference type="UniPathway" id="UPA00544"/>
<dbReference type="CDD" id="cd24050">
    <property type="entry name" value="ASKHA_NBD_ANMK"/>
    <property type="match status" value="1"/>
</dbReference>
<sequence>MRAGRYIGVMSGTSLDGVDVVLAAINNKFVAQQETHFLPYPQLLRQRILAVCQGQPTTLHELGLLDAQLGELYAQAIRELLAKVKLSASDITAIGCHGQTVWHEPESDMPFTMQIGDNNRVAALTGITTVGDFRRRDIAYGGQGAPLVPAFHLAVLGHSIEKRIILNIGGIANISLLLPGVAVKGYDTGPGNMLLDSWNWIHNQTPYDDNGQWAATGKVNTALLKDMLSDPYFSRSAPKSTGREYFNTQWLNYHLARVPNVFPEDVQATLVELTAISIVQQIQLNGGCERLLVCGGGARNGQIMHRLASLLPGTEVAPTDKYGLSGDDMEALAFAWLAARTIANESGNLPSVTGASRETVLGAIYPTNPC</sequence>
<keyword evidence="1 2" id="KW-0808">Transferase</keyword>
<dbReference type="PANTHER" id="PTHR30605:SF0">
    <property type="entry name" value="ANHYDRO-N-ACETYLMURAMIC ACID KINASE"/>
    <property type="match status" value="1"/>
</dbReference>
<dbReference type="EMBL" id="UGTW01000001">
    <property type="protein sequence ID" value="SUC14318.1"/>
    <property type="molecule type" value="Genomic_DNA"/>
</dbReference>
<feature type="binding site" evidence="1">
    <location>
        <begin position="12"/>
        <end position="19"/>
    </location>
    <ligand>
        <name>ATP</name>
        <dbReference type="ChEBI" id="CHEBI:30616"/>
    </ligand>
</feature>
<dbReference type="GO" id="GO:0005524">
    <property type="term" value="F:ATP binding"/>
    <property type="evidence" value="ECO:0007669"/>
    <property type="project" value="UniProtKB-UniRule"/>
</dbReference>
<dbReference type="UniPathway" id="UPA00343"/>
<accession>A0A379F3V5</accession>
<dbReference type="Gene3D" id="3.30.420.40">
    <property type="match status" value="2"/>
</dbReference>
<dbReference type="InterPro" id="IPR005338">
    <property type="entry name" value="Anhydro_N_Ac-Mur_kinase"/>
</dbReference>
<comment type="similarity">
    <text evidence="1">Belongs to the anhydro-N-acetylmuramic acid kinase family.</text>
</comment>
<dbReference type="GeneID" id="93394500"/>
<comment type="pathway">
    <text evidence="1">Amino-sugar metabolism; 1,6-anhydro-N-acetylmuramate degradation.</text>
</comment>